<feature type="domain" description="Ionotropic glutamate receptor C-terminal" evidence="4">
    <location>
        <begin position="47"/>
        <end position="270"/>
    </location>
</feature>
<evidence type="ECO:0000256" key="2">
    <source>
        <dbReference type="SAM" id="SignalP"/>
    </source>
</evidence>
<evidence type="ECO:0000259" key="3">
    <source>
        <dbReference type="SMART" id="SM00062"/>
    </source>
</evidence>
<evidence type="ECO:0000259" key="4">
    <source>
        <dbReference type="SMART" id="SM00079"/>
    </source>
</evidence>
<evidence type="ECO:0000313" key="6">
    <source>
        <dbReference type="Proteomes" id="UP000653156"/>
    </source>
</evidence>
<keyword evidence="6" id="KW-1185">Reference proteome</keyword>
<dbReference type="PANTHER" id="PTHR35936">
    <property type="entry name" value="MEMBRANE-BOUND LYTIC MUREIN TRANSGLYCOSYLASE F"/>
    <property type="match status" value="1"/>
</dbReference>
<dbReference type="SMART" id="SM00079">
    <property type="entry name" value="PBPe"/>
    <property type="match status" value="1"/>
</dbReference>
<evidence type="ECO:0000313" key="5">
    <source>
        <dbReference type="EMBL" id="QRQ80820.1"/>
    </source>
</evidence>
<proteinExistence type="predicted"/>
<dbReference type="EMBL" id="CP069798">
    <property type="protein sequence ID" value="QRQ80820.1"/>
    <property type="molecule type" value="Genomic_DNA"/>
</dbReference>
<gene>
    <name evidence="5" type="ORF">JQU52_08640</name>
</gene>
<feature type="signal peptide" evidence="2">
    <location>
        <begin position="1"/>
        <end position="31"/>
    </location>
</feature>
<dbReference type="KEGG" id="ptes:JQU52_08640"/>
<dbReference type="AlphaFoldDB" id="A0A892ZDW6"/>
<sequence length="270" mass="29125">MMLSIFAKPLPYLLAAAVALSACQPSTPAQSAASDGSASATTSSNKVYNVAMNANFPPFESIDSNGKIHGFDVDLMDAMARAGNFKVRYKNQPWDGIFATLKGGENDILISGITITDERRQTMAFSEPYFEVKQVILVPKGQSITSVNDLTKLDKVGVTTGTTGDLAAQKILGATSSKIARFENLPLVIKEIESGGVQAMVSDSAVVGHYIKNNGDKGFSMVEVPDFDVEQYGIAVRPEDSALLQTLNQSLQKVRDSGEYEQIYSKYFAK</sequence>
<dbReference type="SMART" id="SM00062">
    <property type="entry name" value="PBPb"/>
    <property type="match status" value="1"/>
</dbReference>
<dbReference type="Pfam" id="PF00497">
    <property type="entry name" value="SBP_bac_3"/>
    <property type="match status" value="1"/>
</dbReference>
<organism evidence="5 6">
    <name type="scientific">Paralysiella testudinis</name>
    <dbReference type="NCBI Taxonomy" id="2809020"/>
    <lineage>
        <taxon>Bacteria</taxon>
        <taxon>Pseudomonadati</taxon>
        <taxon>Pseudomonadota</taxon>
        <taxon>Betaproteobacteria</taxon>
        <taxon>Neisseriales</taxon>
        <taxon>Neisseriaceae</taxon>
        <taxon>Paralysiella</taxon>
    </lineage>
</organism>
<dbReference type="InterPro" id="IPR001320">
    <property type="entry name" value="Iontro_rcpt_C"/>
</dbReference>
<dbReference type="Proteomes" id="UP000653156">
    <property type="component" value="Chromosome"/>
</dbReference>
<dbReference type="CDD" id="cd13624">
    <property type="entry name" value="PBP2_Arg_Lys_His"/>
    <property type="match status" value="1"/>
</dbReference>
<dbReference type="Gene3D" id="3.40.190.10">
    <property type="entry name" value="Periplasmic binding protein-like II"/>
    <property type="match status" value="2"/>
</dbReference>
<dbReference type="RefSeq" id="WP_230338108.1">
    <property type="nucleotide sequence ID" value="NZ_CP069798.1"/>
</dbReference>
<dbReference type="GO" id="GO:0015276">
    <property type="term" value="F:ligand-gated monoatomic ion channel activity"/>
    <property type="evidence" value="ECO:0007669"/>
    <property type="project" value="InterPro"/>
</dbReference>
<keyword evidence="1 2" id="KW-0732">Signal</keyword>
<name>A0A892ZDW6_9NEIS</name>
<dbReference type="InterPro" id="IPR001638">
    <property type="entry name" value="Solute-binding_3/MltF_N"/>
</dbReference>
<dbReference type="SUPFAM" id="SSF53850">
    <property type="entry name" value="Periplasmic binding protein-like II"/>
    <property type="match status" value="1"/>
</dbReference>
<accession>A0A892ZDW6</accession>
<feature type="domain" description="Solute-binding protein family 3/N-terminal" evidence="3">
    <location>
        <begin position="47"/>
        <end position="270"/>
    </location>
</feature>
<protein>
    <submittedName>
        <fullName evidence="5">Basic amino acid ABC transporter substrate-binding protein</fullName>
    </submittedName>
</protein>
<feature type="chain" id="PRO_5034732716" evidence="2">
    <location>
        <begin position="32"/>
        <end position="270"/>
    </location>
</feature>
<dbReference type="GO" id="GO:0016020">
    <property type="term" value="C:membrane"/>
    <property type="evidence" value="ECO:0007669"/>
    <property type="project" value="InterPro"/>
</dbReference>
<evidence type="ECO:0000256" key="1">
    <source>
        <dbReference type="ARBA" id="ARBA00022729"/>
    </source>
</evidence>
<dbReference type="PANTHER" id="PTHR35936:SF17">
    <property type="entry name" value="ARGININE-BINDING EXTRACELLULAR PROTEIN ARTP"/>
    <property type="match status" value="1"/>
</dbReference>
<reference evidence="5" key="1">
    <citation type="submission" date="2021-02" db="EMBL/GenBank/DDBJ databases">
        <title>Neisseriaceae sp. 26B isolated from the cloaca of a Common Toad-headed Turtle (Mesoclemmys nasuta).</title>
        <authorList>
            <person name="Spergser J."/>
            <person name="Busse H.-J."/>
        </authorList>
    </citation>
    <scope>NUCLEOTIDE SEQUENCE</scope>
    <source>
        <strain evidence="5">26B</strain>
    </source>
</reference>